<reference evidence="1 2" key="1">
    <citation type="journal article" date="2015" name="Environ. Microbiol.">
        <title>Metagenome sequence of Elaphomyces granulatus from sporocarp tissue reveals Ascomycota ectomycorrhizal fingerprints of genome expansion and a Proteobacteria-rich microbiome.</title>
        <authorList>
            <person name="Quandt C.A."/>
            <person name="Kohler A."/>
            <person name="Hesse C.N."/>
            <person name="Sharpton T.J."/>
            <person name="Martin F."/>
            <person name="Spatafora J.W."/>
        </authorList>
    </citation>
    <scope>NUCLEOTIDE SEQUENCE [LARGE SCALE GENOMIC DNA]</scope>
    <source>
        <strain evidence="1 2">OSC145934</strain>
    </source>
</reference>
<proteinExistence type="predicted"/>
<comment type="caution">
    <text evidence="1">The sequence shown here is derived from an EMBL/GenBank/DDBJ whole genome shotgun (WGS) entry which is preliminary data.</text>
</comment>
<dbReference type="Proteomes" id="UP000243515">
    <property type="component" value="Unassembled WGS sequence"/>
</dbReference>
<name>A0A232M798_9EURO</name>
<evidence type="ECO:0000313" key="1">
    <source>
        <dbReference type="EMBL" id="OXV12208.1"/>
    </source>
</evidence>
<dbReference type="AlphaFoldDB" id="A0A232M798"/>
<evidence type="ECO:0000313" key="2">
    <source>
        <dbReference type="Proteomes" id="UP000243515"/>
    </source>
</evidence>
<sequence length="113" mass="12768">MLLRQDMLWFGCSATLSREGEQHVLQNAGFQSLGCNPWQTEVLRTSIDRPDLFICVRPIPRGKLSSFETLYFLLDAAMEMDKATPEHIPKTIIFIDSVGKPSVAVREYHIDGA</sequence>
<keyword evidence="2" id="KW-1185">Reference proteome</keyword>
<protein>
    <submittedName>
        <fullName evidence="1">Uncharacterized protein</fullName>
    </submittedName>
</protein>
<accession>A0A232M798</accession>
<gene>
    <name evidence="1" type="ORF">Egran_00031</name>
</gene>
<dbReference type="OrthoDB" id="3497689at2759"/>
<organism evidence="1 2">
    <name type="scientific">Elaphomyces granulatus</name>
    <dbReference type="NCBI Taxonomy" id="519963"/>
    <lineage>
        <taxon>Eukaryota</taxon>
        <taxon>Fungi</taxon>
        <taxon>Dikarya</taxon>
        <taxon>Ascomycota</taxon>
        <taxon>Pezizomycotina</taxon>
        <taxon>Eurotiomycetes</taxon>
        <taxon>Eurotiomycetidae</taxon>
        <taxon>Eurotiales</taxon>
        <taxon>Elaphomycetaceae</taxon>
        <taxon>Elaphomyces</taxon>
    </lineage>
</organism>
<dbReference type="EMBL" id="NPHW01000725">
    <property type="protein sequence ID" value="OXV12208.1"/>
    <property type="molecule type" value="Genomic_DNA"/>
</dbReference>